<feature type="non-terminal residue" evidence="1">
    <location>
        <position position="1"/>
    </location>
</feature>
<evidence type="ECO:0008006" key="3">
    <source>
        <dbReference type="Google" id="ProtNLM"/>
    </source>
</evidence>
<gene>
    <name evidence="1" type="ORF">MICPUN_69427</name>
</gene>
<dbReference type="PANTHER" id="PTHR42782:SF4">
    <property type="entry name" value="DUF455 DOMAIN-CONTAINING PROTEIN"/>
    <property type="match status" value="1"/>
</dbReference>
<dbReference type="RefSeq" id="XP_002503406.1">
    <property type="nucleotide sequence ID" value="XM_002503360.1"/>
</dbReference>
<dbReference type="EMBL" id="CP001327">
    <property type="protein sequence ID" value="ACO64664.1"/>
    <property type="molecule type" value="Genomic_DNA"/>
</dbReference>
<dbReference type="Proteomes" id="UP000002009">
    <property type="component" value="Chromosome 6"/>
</dbReference>
<dbReference type="AlphaFoldDB" id="C1E9D5"/>
<dbReference type="InterPro" id="IPR011197">
    <property type="entry name" value="UCP012318"/>
</dbReference>
<dbReference type="InParanoid" id="C1E9D5"/>
<organism evidence="1 2">
    <name type="scientific">Micromonas commoda (strain RCC299 / NOUM17 / CCMP2709)</name>
    <name type="common">Picoplanktonic green alga</name>
    <dbReference type="NCBI Taxonomy" id="296587"/>
    <lineage>
        <taxon>Eukaryota</taxon>
        <taxon>Viridiplantae</taxon>
        <taxon>Chlorophyta</taxon>
        <taxon>Mamiellophyceae</taxon>
        <taxon>Mamiellales</taxon>
        <taxon>Mamiellaceae</taxon>
        <taxon>Micromonas</taxon>
    </lineage>
</organism>
<protein>
    <recommendedName>
        <fullName evidence="3">DUF455 family protein</fullName>
    </recommendedName>
</protein>
<dbReference type="OrthoDB" id="426882at2759"/>
<feature type="non-terminal residue" evidence="1">
    <location>
        <position position="308"/>
    </location>
</feature>
<dbReference type="KEGG" id="mis:MICPUN_69427"/>
<reference evidence="1 2" key="1">
    <citation type="journal article" date="2009" name="Science">
        <title>Green evolution and dynamic adaptations revealed by genomes of the marine picoeukaryotes Micromonas.</title>
        <authorList>
            <person name="Worden A.Z."/>
            <person name="Lee J.H."/>
            <person name="Mock T."/>
            <person name="Rouze P."/>
            <person name="Simmons M.P."/>
            <person name="Aerts A.L."/>
            <person name="Allen A.E."/>
            <person name="Cuvelier M.L."/>
            <person name="Derelle E."/>
            <person name="Everett M.V."/>
            <person name="Foulon E."/>
            <person name="Grimwood J."/>
            <person name="Gundlach H."/>
            <person name="Henrissat B."/>
            <person name="Napoli C."/>
            <person name="McDonald S.M."/>
            <person name="Parker M.S."/>
            <person name="Rombauts S."/>
            <person name="Salamov A."/>
            <person name="Von Dassow P."/>
            <person name="Badger J.H."/>
            <person name="Coutinho P.M."/>
            <person name="Demir E."/>
            <person name="Dubchak I."/>
            <person name="Gentemann C."/>
            <person name="Eikrem W."/>
            <person name="Gready J.E."/>
            <person name="John U."/>
            <person name="Lanier W."/>
            <person name="Lindquist E.A."/>
            <person name="Lucas S."/>
            <person name="Mayer K.F."/>
            <person name="Moreau H."/>
            <person name="Not F."/>
            <person name="Otillar R."/>
            <person name="Panaud O."/>
            <person name="Pangilinan J."/>
            <person name="Paulsen I."/>
            <person name="Piegu B."/>
            <person name="Poliakov A."/>
            <person name="Robbens S."/>
            <person name="Schmutz J."/>
            <person name="Toulza E."/>
            <person name="Wyss T."/>
            <person name="Zelensky A."/>
            <person name="Zhou K."/>
            <person name="Armbrust E.V."/>
            <person name="Bhattacharya D."/>
            <person name="Goodenough U.W."/>
            <person name="Van de Peer Y."/>
            <person name="Grigoriev I.V."/>
        </authorList>
    </citation>
    <scope>NUCLEOTIDE SEQUENCE [LARGE SCALE GENOMIC DNA]</scope>
    <source>
        <strain evidence="2">RCC299 / NOUM17</strain>
    </source>
</reference>
<dbReference type="eggNOG" id="ENOG502QU9I">
    <property type="taxonomic scope" value="Eukaryota"/>
</dbReference>
<sequence length="308" mass="32589">ATLAECADLVLRTADPAMKAALSHAAYAKFVNSRGAMRVGVASPPAAPARPELPTLVEPKLVPSPKTCELGMSAAMIHNVAHIELNAIDLAWDTVARFSRLAADDGTAVDDAGTAVPTEFFADFARVADDESRHLGWCLQRLGEMGVRYGDIPAHNVLWEGAQATASSLPARLAVVPCMQEARGLDAGPRLVAKLQGRGDNRSAAVVRRISEEEIAHVAVGVAWFRHVCGGALGGVDPGDAFRAHIGVHAPDALRGPFNHEQRVAAGLEPDWYSVGPEHRMGREGEEQLGGTDAKALVGRLAQMLALE</sequence>
<dbReference type="InterPro" id="IPR007402">
    <property type="entry name" value="DUF455"/>
</dbReference>
<dbReference type="FunCoup" id="C1E9D5">
    <property type="interactions" value="173"/>
</dbReference>
<dbReference type="OMA" id="DSRYLMA"/>
<dbReference type="SUPFAM" id="SSF47240">
    <property type="entry name" value="Ferritin-like"/>
    <property type="match status" value="1"/>
</dbReference>
<evidence type="ECO:0000313" key="2">
    <source>
        <dbReference type="Proteomes" id="UP000002009"/>
    </source>
</evidence>
<evidence type="ECO:0000313" key="1">
    <source>
        <dbReference type="EMBL" id="ACO64664.1"/>
    </source>
</evidence>
<dbReference type="InterPro" id="IPR009078">
    <property type="entry name" value="Ferritin-like_SF"/>
</dbReference>
<dbReference type="GeneID" id="8244343"/>
<dbReference type="PANTHER" id="PTHR42782">
    <property type="entry name" value="SI:CH73-314G15.3"/>
    <property type="match status" value="1"/>
</dbReference>
<dbReference type="PIRSF" id="PIRSF012318">
    <property type="entry name" value="UCP012318"/>
    <property type="match status" value="1"/>
</dbReference>
<keyword evidence="2" id="KW-1185">Reference proteome</keyword>
<proteinExistence type="predicted"/>
<accession>C1E9D5</accession>
<dbReference type="CDD" id="cd00657">
    <property type="entry name" value="Ferritin_like"/>
    <property type="match status" value="1"/>
</dbReference>
<dbReference type="Pfam" id="PF04305">
    <property type="entry name" value="DUF455"/>
    <property type="match status" value="1"/>
</dbReference>
<name>C1E9D5_MICCC</name>